<evidence type="ECO:0000256" key="11">
    <source>
        <dbReference type="ARBA" id="ARBA00067761"/>
    </source>
</evidence>
<organism evidence="13">
    <name type="scientific">Drosophila melanogaster</name>
    <name type="common">Fruit fly</name>
    <dbReference type="NCBI Taxonomy" id="7227"/>
    <lineage>
        <taxon>Eukaryota</taxon>
        <taxon>Metazoa</taxon>
        <taxon>Ecdysozoa</taxon>
        <taxon>Arthropoda</taxon>
        <taxon>Hexapoda</taxon>
        <taxon>Insecta</taxon>
        <taxon>Pterygota</taxon>
        <taxon>Neoptera</taxon>
        <taxon>Endopterygota</taxon>
        <taxon>Diptera</taxon>
        <taxon>Brachycera</taxon>
        <taxon>Muscomorpha</taxon>
        <taxon>Ephydroidea</taxon>
        <taxon>Drosophilidae</taxon>
        <taxon>Drosophila</taxon>
        <taxon>Sophophora</taxon>
    </lineage>
</organism>
<comment type="subcellular location">
    <subcellularLocation>
        <location evidence="1">Nucleus</location>
    </subcellularLocation>
</comment>
<dbReference type="PROSITE" id="PS52002">
    <property type="entry name" value="SM"/>
    <property type="match status" value="1"/>
</dbReference>
<evidence type="ECO:0000256" key="2">
    <source>
        <dbReference type="ARBA" id="ARBA00006850"/>
    </source>
</evidence>
<dbReference type="AlphaFoldDB" id="Q1EC09"/>
<dbReference type="ExpressionAtlas" id="Q1EC09">
    <property type="expression patterns" value="baseline and differential"/>
</dbReference>
<evidence type="ECO:0000256" key="3">
    <source>
        <dbReference type="ARBA" id="ARBA00022664"/>
    </source>
</evidence>
<proteinExistence type="evidence at transcript level"/>
<dbReference type="PANTHER" id="PTHR10553">
    <property type="entry name" value="SMALL NUCLEAR RIBONUCLEOPROTEIN"/>
    <property type="match status" value="1"/>
</dbReference>
<evidence type="ECO:0000256" key="9">
    <source>
        <dbReference type="ARBA" id="ARBA00023274"/>
    </source>
</evidence>
<dbReference type="FunFam" id="2.30.30.100:FF:000025">
    <property type="entry name" value="U6 snRNA-associated Sm-like protein LSm7"/>
    <property type="match status" value="1"/>
</dbReference>
<feature type="domain" description="Sm" evidence="12">
    <location>
        <begin position="196"/>
        <end position="277"/>
    </location>
</feature>
<protein>
    <recommendedName>
        <fullName evidence="11">U6 snRNA-associated Sm-like protein LSm7</fullName>
    </recommendedName>
</protein>
<evidence type="ECO:0000256" key="7">
    <source>
        <dbReference type="ARBA" id="ARBA00023187"/>
    </source>
</evidence>
<keyword evidence="7" id="KW-0508">mRNA splicing</keyword>
<evidence type="ECO:0000256" key="6">
    <source>
        <dbReference type="ARBA" id="ARBA00022990"/>
    </source>
</evidence>
<dbReference type="InterPro" id="IPR047575">
    <property type="entry name" value="Sm"/>
</dbReference>
<comment type="subunit">
    <text evidence="10">Component of the precatalytic spliceosome (spliceosome B complex). Component of the U4/U6-U5 tri-snRNP complex, a building block of the precatalytic spliceosome (spliceosome B complex). The U4/U6-U5 tri-snRNP complex is composed of the U4, U6 and U5 snRNAs and at least PRPF3, PRPF4, PRPF6, PRPF8, PRPF31, SNRNP200, TXNL4A, SNRNP40, SNRPB, SNRPD1, SNRPD2, SNRPD3, SNRPE, SNRPF, SNRPG, DDX23, CD2BP2, PPIH, SNU13, EFTUD2, SART1 and USP39, plus LSM2, LSM3, LSM4, LSM5, LSM6, LSM7 and LSM8. LSM2, LSM3, LSM4, LSM5, LSM6, LSM7 and LSM8 form a heptameric, ring-shaped subcomplex (the LSM2-8 complex) that is part of the U4/U6-U5 tri-snRNP complex and the precatalytic spliceosome. Interacts with TACC1.</text>
</comment>
<keyword evidence="9" id="KW-0687">Ribonucleoprotein</keyword>
<dbReference type="GO" id="GO:0005681">
    <property type="term" value="C:spliceosomal complex"/>
    <property type="evidence" value="ECO:0007669"/>
    <property type="project" value="UniProtKB-KW"/>
</dbReference>
<dbReference type="Pfam" id="PF01423">
    <property type="entry name" value="LSM"/>
    <property type="match status" value="1"/>
</dbReference>
<dbReference type="InterPro" id="IPR001163">
    <property type="entry name" value="Sm_dom_euk/arc"/>
</dbReference>
<evidence type="ECO:0000256" key="8">
    <source>
        <dbReference type="ARBA" id="ARBA00023242"/>
    </source>
</evidence>
<dbReference type="SUPFAM" id="SSF50182">
    <property type="entry name" value="Sm-like ribonucleoproteins"/>
    <property type="match status" value="1"/>
</dbReference>
<evidence type="ECO:0000256" key="10">
    <source>
        <dbReference type="ARBA" id="ARBA00065431"/>
    </source>
</evidence>
<keyword evidence="4" id="KW-0747">Spliceosome</keyword>
<accession>Q1EC09</accession>
<name>Q1EC09_DROME</name>
<dbReference type="GO" id="GO:0000398">
    <property type="term" value="P:mRNA splicing, via spliceosome"/>
    <property type="evidence" value="ECO:0007669"/>
    <property type="project" value="InterPro"/>
</dbReference>
<dbReference type="Gene3D" id="2.30.30.100">
    <property type="match status" value="1"/>
</dbReference>
<dbReference type="OrthoDB" id="7718910at2759"/>
<evidence type="ECO:0000313" key="13">
    <source>
        <dbReference type="EMBL" id="ABG02169.1"/>
    </source>
</evidence>
<dbReference type="InterPro" id="IPR010920">
    <property type="entry name" value="LSM_dom_sf"/>
</dbReference>
<keyword evidence="8" id="KW-0539">Nucleus</keyword>
<comment type="similarity">
    <text evidence="2">Belongs to the snRNP Sm proteins family.</text>
</comment>
<evidence type="ECO:0000256" key="1">
    <source>
        <dbReference type="ARBA" id="ARBA00004123"/>
    </source>
</evidence>
<dbReference type="InterPro" id="IPR044641">
    <property type="entry name" value="Lsm7/SmG-like"/>
</dbReference>
<evidence type="ECO:0000256" key="5">
    <source>
        <dbReference type="ARBA" id="ARBA00022884"/>
    </source>
</evidence>
<reference evidence="13" key="1">
    <citation type="submission" date="2006-06" db="EMBL/GenBank/DDBJ databases">
        <authorList>
            <person name="Stapleton M."/>
            <person name="Carlson J."/>
            <person name="Chavez C."/>
            <person name="Frise E."/>
            <person name="George R."/>
            <person name="Pacleb J."/>
            <person name="Park S."/>
            <person name="Wan K."/>
            <person name="Yu C."/>
            <person name="Celniker S."/>
        </authorList>
    </citation>
    <scope>NUCLEOTIDE SEQUENCE</scope>
</reference>
<dbReference type="CDD" id="cd01729">
    <property type="entry name" value="LSm7"/>
    <property type="match status" value="1"/>
</dbReference>
<dbReference type="VEuPathDB" id="VectorBase:FBgn0261068"/>
<evidence type="ECO:0000256" key="4">
    <source>
        <dbReference type="ARBA" id="ARBA00022728"/>
    </source>
</evidence>
<dbReference type="Bgee" id="FBgn0034642">
    <property type="expression patterns" value="Expressed in adult middle midgut class II enteroendocrine cell in adult midgut (Drosophila) and 23 other cell types or tissues"/>
</dbReference>
<dbReference type="VEuPathDB" id="VectorBase:FBgn0034642"/>
<dbReference type="EMBL" id="BT025925">
    <property type="protein sequence ID" value="ABG02169.1"/>
    <property type="molecule type" value="mRNA"/>
</dbReference>
<dbReference type="SMART" id="SM00651">
    <property type="entry name" value="Sm"/>
    <property type="match status" value="1"/>
</dbReference>
<evidence type="ECO:0000259" key="12">
    <source>
        <dbReference type="PROSITE" id="PS52002"/>
    </source>
</evidence>
<keyword evidence="6" id="KW-0007">Acetylation</keyword>
<keyword evidence="3" id="KW-0507">mRNA processing</keyword>
<sequence>MHLGDSVLRNPSGERKPIYGSLNYDFVEKILVNMSSVYQHRKLSRLPLLFEHRSSVLELDLYGMGGLDVAEKAYFGRSMDPRSEVKVQVIGQWVDQHREFDADIYEYYGHGLRRYKETLTGARLTFIRIDYTEPVFMAPESSNLAKASLFREPKVGQIREDPSGNYTEWENAPKNRIMADKKVGGNNDGKEKRRKESILDLSKYLEKQIRVKFAGGREASGILKGYDALLNLVLDNTVEYLRDSDEPYKLTEEQTRSLGLVVCRGTALVLICPQDGVESIANPFITQ</sequence>
<dbReference type="GO" id="GO:0000956">
    <property type="term" value="P:nuclear-transcribed mRNA catabolic process"/>
    <property type="evidence" value="ECO:0007669"/>
    <property type="project" value="InterPro"/>
</dbReference>
<dbReference type="InterPro" id="IPR017132">
    <property type="entry name" value="Lsm7"/>
</dbReference>
<dbReference type="GO" id="GO:0003723">
    <property type="term" value="F:RNA binding"/>
    <property type="evidence" value="ECO:0007669"/>
    <property type="project" value="UniProtKB-KW"/>
</dbReference>
<keyword evidence="5" id="KW-0694">RNA-binding</keyword>
<dbReference type="PANTHER" id="PTHR10553:SF5">
    <property type="entry name" value="U6 SNRNA-ASSOCIATED SM-LIKE PROTEIN LSM7"/>
    <property type="match status" value="1"/>
</dbReference>